<dbReference type="SUPFAM" id="SSF52096">
    <property type="entry name" value="ClpP/crotonase"/>
    <property type="match status" value="1"/>
</dbReference>
<dbReference type="InterPro" id="IPR051683">
    <property type="entry name" value="Enoyl-CoA_Hydratase/Isomerase"/>
</dbReference>
<protein>
    <submittedName>
        <fullName evidence="2">Methylglutaconyl-CoA hydratase</fullName>
    </submittedName>
</protein>
<comment type="caution">
    <text evidence="2">The sequence shown here is derived from an EMBL/GenBank/DDBJ whole genome shotgun (WGS) entry which is preliminary data.</text>
</comment>
<sequence>MNYLKYEVINRIAFITLNRPEKRNALSHELVSELMEAFDAASIDEAAKIVVLCAEGEAFCAGADLAYLQKLQSFSYEENVADSNHLKDLFLKIYTLNKVVIAQIQGHALAGGCGLAAVCDFSFTVPEAKFGYTEVRIGFIPAIVMVFLLRRIGEGKSKQLLLSGDLISAEEACNLGLVNYLSTVESLEQDVLDFANKLIRSNSAQSMAATKQMVAAVQSMPLTEALNYASSMNAKARGSEDCQRGIAAFLNKEKLIW</sequence>
<dbReference type="RefSeq" id="WP_127122468.1">
    <property type="nucleotide sequence ID" value="NZ_BHXQ01000003.1"/>
</dbReference>
<dbReference type="Pfam" id="PF00378">
    <property type="entry name" value="ECH_1"/>
    <property type="match status" value="1"/>
</dbReference>
<keyword evidence="3" id="KW-1185">Reference proteome</keyword>
<dbReference type="AlphaFoldDB" id="A0A401UA87"/>
<comment type="similarity">
    <text evidence="1">Belongs to the enoyl-CoA hydratase/isomerase family.</text>
</comment>
<dbReference type="CDD" id="cd06558">
    <property type="entry name" value="crotonase-like"/>
    <property type="match status" value="1"/>
</dbReference>
<dbReference type="InterPro" id="IPR001753">
    <property type="entry name" value="Enoyl-CoA_hydra/iso"/>
</dbReference>
<evidence type="ECO:0000313" key="3">
    <source>
        <dbReference type="Proteomes" id="UP000288227"/>
    </source>
</evidence>
<accession>A0A401UA87</accession>
<organism evidence="2 3">
    <name type="scientific">Chryseotalea sanaruensis</name>
    <dbReference type="NCBI Taxonomy" id="2482724"/>
    <lineage>
        <taxon>Bacteria</taxon>
        <taxon>Pseudomonadati</taxon>
        <taxon>Bacteroidota</taxon>
        <taxon>Cytophagia</taxon>
        <taxon>Cytophagales</taxon>
        <taxon>Chryseotaleaceae</taxon>
        <taxon>Chryseotalea</taxon>
    </lineage>
</organism>
<reference evidence="2 3" key="1">
    <citation type="submission" date="2018-11" db="EMBL/GenBank/DDBJ databases">
        <title>Chryseotalea sanarue gen. nov., sp., nov., a member of the family Cytophagaceae, isolated from a brackish lake in Hamamatsu Japan.</title>
        <authorList>
            <person name="Maejima Y."/>
            <person name="Iino T."/>
            <person name="Muraguchi Y."/>
            <person name="Fukuda K."/>
            <person name="Ohkuma M."/>
            <person name="Moriuchi R."/>
            <person name="Dohra H."/>
            <person name="Kimbara K."/>
            <person name="Shintani M."/>
        </authorList>
    </citation>
    <scope>NUCLEOTIDE SEQUENCE [LARGE SCALE GENOMIC DNA]</scope>
    <source>
        <strain evidence="2 3">Ys</strain>
    </source>
</reference>
<dbReference type="EMBL" id="BHXQ01000003">
    <property type="protein sequence ID" value="GCC51823.1"/>
    <property type="molecule type" value="Genomic_DNA"/>
</dbReference>
<proteinExistence type="inferred from homology"/>
<dbReference type="OrthoDB" id="9775794at2"/>
<dbReference type="PANTHER" id="PTHR42964:SF1">
    <property type="entry name" value="POLYKETIDE BIOSYNTHESIS ENOYL-COA HYDRATASE PKSH-RELATED"/>
    <property type="match status" value="1"/>
</dbReference>
<evidence type="ECO:0000313" key="2">
    <source>
        <dbReference type="EMBL" id="GCC51823.1"/>
    </source>
</evidence>
<dbReference type="GO" id="GO:0003824">
    <property type="term" value="F:catalytic activity"/>
    <property type="evidence" value="ECO:0007669"/>
    <property type="project" value="UniProtKB-ARBA"/>
</dbReference>
<dbReference type="Gene3D" id="3.90.226.10">
    <property type="entry name" value="2-enoyl-CoA Hydratase, Chain A, domain 1"/>
    <property type="match status" value="1"/>
</dbReference>
<dbReference type="PANTHER" id="PTHR42964">
    <property type="entry name" value="ENOYL-COA HYDRATASE"/>
    <property type="match status" value="1"/>
</dbReference>
<dbReference type="Proteomes" id="UP000288227">
    <property type="component" value="Unassembled WGS sequence"/>
</dbReference>
<name>A0A401UA87_9BACT</name>
<dbReference type="InterPro" id="IPR029045">
    <property type="entry name" value="ClpP/crotonase-like_dom_sf"/>
</dbReference>
<evidence type="ECO:0000256" key="1">
    <source>
        <dbReference type="ARBA" id="ARBA00005254"/>
    </source>
</evidence>
<gene>
    <name evidence="2" type="ORF">SanaruYs_20520</name>
</gene>